<evidence type="ECO:0000313" key="2">
    <source>
        <dbReference type="Proteomes" id="UP001145114"/>
    </source>
</evidence>
<comment type="caution">
    <text evidence="1">The sequence shown here is derived from an EMBL/GenBank/DDBJ whole genome shotgun (WGS) entry which is preliminary data.</text>
</comment>
<keyword evidence="2" id="KW-1185">Reference proteome</keyword>
<gene>
    <name evidence="1" type="primary">dap2</name>
    <name evidence="1" type="ORF">EV182_002689</name>
</gene>
<reference evidence="1" key="1">
    <citation type="submission" date="2022-06" db="EMBL/GenBank/DDBJ databases">
        <title>Phylogenomic reconstructions and comparative analyses of Kickxellomycotina fungi.</title>
        <authorList>
            <person name="Reynolds N.K."/>
            <person name="Stajich J.E."/>
            <person name="Barry K."/>
            <person name="Grigoriev I.V."/>
            <person name="Crous P."/>
            <person name="Smith M.E."/>
        </authorList>
    </citation>
    <scope>NUCLEOTIDE SEQUENCE</scope>
    <source>
        <strain evidence="1">RSA 2271</strain>
    </source>
</reference>
<dbReference type="Proteomes" id="UP001145114">
    <property type="component" value="Unassembled WGS sequence"/>
</dbReference>
<organism evidence="1 2">
    <name type="scientific">Spiromyces aspiralis</name>
    <dbReference type="NCBI Taxonomy" id="68401"/>
    <lineage>
        <taxon>Eukaryota</taxon>
        <taxon>Fungi</taxon>
        <taxon>Fungi incertae sedis</taxon>
        <taxon>Zoopagomycota</taxon>
        <taxon>Kickxellomycotina</taxon>
        <taxon>Kickxellomycetes</taxon>
        <taxon>Kickxellales</taxon>
        <taxon>Kickxellaceae</taxon>
        <taxon>Spiromyces</taxon>
    </lineage>
</organism>
<protein>
    <submittedName>
        <fullName evidence="1">Esterase lipase thioesterase active site</fullName>
    </submittedName>
</protein>
<evidence type="ECO:0000313" key="1">
    <source>
        <dbReference type="EMBL" id="KAJ1679120.1"/>
    </source>
</evidence>
<name>A0ACC1HUV7_9FUNG</name>
<proteinExistence type="predicted"/>
<dbReference type="EMBL" id="JAMZIH010000587">
    <property type="protein sequence ID" value="KAJ1679120.1"/>
    <property type="molecule type" value="Genomic_DNA"/>
</dbReference>
<accession>A0ACC1HUV7</accession>
<sequence>MSVPPPSNTSAKPNIAPYGSWKSPLRAADVAIASTSIVDPFIDPARPCYLYWVEGRPNEGGRKTILGKRISASGDTDSNNAVVEYTPAPWNVRTRVHEYGGAAYAVYDGLLVFSNWDDCGLYLLDTCASEKPVVPVRLGHGNNHYRYACIAIHPSKRFLLCVREDHSKVGDGGSANYPVNALVAVSISAACTDSRSQEVVLVDDYDFVSSPAINPEDTCEIAFFAWNHPDMSWDNTVLLKGRLNLDAASTIPIGLSDVSSVPIESNNASGQVSTLQPRFDTSGNLYFISDPENYWYPYTLEGDRVVACLPTTISADFASPEWVFGQQSFVPMRTRQRTLITSYVLDGKLNLIMIDVPAKSAVHLPPADWSNIAWLGTVLPEGQQQGNELLVVKAGSPARDFALYLYSISLKSVVSCLYNPNSSSLDRSFTSYPEEIVFPTNNLGKIGNEGDEMPLRAYAFYYPPTNPWYTAPEGTLPPLLVISHGGPSAATTGVFNPRIQYWTSRGFAVVDVNYGGSTGYGREYRERIYPQFGIIDVNDCCCAALYLVSKDLVDRNKLSIMGSSSGGYTTLASLTFRPEVFRAGASLYGISDLELLAKETHKFESHYTTKLIGPYPEQKSVYAERSPIHYADNMACPVIFFQGNEDKIVPPSQALVMVNALKGKGLPVSYIEFKGEQHGFSKAENIIQCLEAQFWFFGKIFGYVPADDIAPVEIIGLKL</sequence>